<dbReference type="Gene3D" id="3.50.50.60">
    <property type="entry name" value="FAD/NAD(P)-binding domain"/>
    <property type="match status" value="2"/>
</dbReference>
<dbReference type="InterPro" id="IPR002938">
    <property type="entry name" value="FAD-bd"/>
</dbReference>
<keyword evidence="6" id="KW-0560">Oxidoreductase</keyword>
<feature type="domain" description="FAD-binding" evidence="5">
    <location>
        <begin position="5"/>
        <end position="176"/>
    </location>
</feature>
<dbReference type="AlphaFoldDB" id="Q0QMN3"/>
<reference evidence="6" key="1">
    <citation type="journal article" date="2006" name="J. Antibiot.">
        <title>Isolation and identification of three new 5-alkenyl-3,3(2H)-furanones from two streptomyces species using a genomic screening approach.</title>
        <authorList>
            <person name="Banskota A.H."/>
            <person name="Mcalpine J.B."/>
            <person name="Sorensen D."/>
            <person name="Aouidate M."/>
            <person name="Piraee M."/>
            <person name="Alarco A.M."/>
            <person name="Omura S."/>
            <person name="Shiomi K."/>
            <person name="Farnet C.M."/>
            <person name="Zazopoulos E."/>
        </authorList>
    </citation>
    <scope>NUCLEOTIDE SEQUENCE</scope>
    <source>
        <strain evidence="6">Eco86</strain>
    </source>
</reference>
<dbReference type="SUPFAM" id="SSF51905">
    <property type="entry name" value="FAD/NAD(P)-binding domain"/>
    <property type="match status" value="1"/>
</dbReference>
<evidence type="ECO:0000256" key="2">
    <source>
        <dbReference type="ARBA" id="ARBA00022630"/>
    </source>
</evidence>
<keyword evidence="2" id="KW-0285">Flavoprotein</keyword>
<comment type="cofactor">
    <cofactor evidence="1">
        <name>FAD</name>
        <dbReference type="ChEBI" id="CHEBI:57692"/>
    </cofactor>
</comment>
<keyword evidence="3" id="KW-0274">FAD</keyword>
<protein>
    <submittedName>
        <fullName evidence="6">Baeyer-Villiger monooxygenase</fullName>
    </submittedName>
</protein>
<dbReference type="PRINTS" id="PR00420">
    <property type="entry name" value="RNGMNOXGNASE"/>
</dbReference>
<dbReference type="InterPro" id="IPR036188">
    <property type="entry name" value="FAD/NAD-bd_sf"/>
</dbReference>
<sequence length="550" mass="57322">MTRHTTVLVVGAGPCGLAMAAQLRRLDVDVTVVDAQGRPHTGSRAILLWPPVREVLDELGLAEDAARAAVRPAALHYHLGSGGSVRVPLAASDIPLVLPQERTGQLLAQALADRGTTVEWGTRVSRITPAADSVRATLTREADGAQEEIEADWLIGADGLHSSVREALGVEFSGARFPATFLLAEGRITGTTDPGGPGAADPGGLGAVETGGLGAVETGGLGAAETGGPGAAHTANLSTQEIHYFLARTGVALLAPLPSGEFRLSGAVPAGTAATAEHAQALLDERGPGGLRFTEVRSVALFSSEERVAHTLRSGRCFLVGDAAHVHSPIGGQGLNLGIPDTRNLAWKLAGVVHGRLLPSVLDSYDPERRAVIAQTLEATGRMARQAVAGPVAGRVRNLTWKLLQVTGVLTRFYAPMLAGWRSHYPDVLFGAPLPDSKRRTQRSRPRPGTRDPRWTPRPTDALAGRFQLFTHGDPAGPLAARAAHLAADLPDVIAHIPSDGGQEHFVLLRPDGYVAASGGADDLSRAGRRLASLVPALPSGTPAGEGRSR</sequence>
<dbReference type="PANTHER" id="PTHR43004">
    <property type="entry name" value="TRK SYSTEM POTASSIUM UPTAKE PROTEIN"/>
    <property type="match status" value="1"/>
</dbReference>
<evidence type="ECO:0000259" key="5">
    <source>
        <dbReference type="Pfam" id="PF01494"/>
    </source>
</evidence>
<evidence type="ECO:0000256" key="3">
    <source>
        <dbReference type="ARBA" id="ARBA00022827"/>
    </source>
</evidence>
<dbReference type="Pfam" id="PF01494">
    <property type="entry name" value="FAD_binding_3"/>
    <property type="match status" value="2"/>
</dbReference>
<accession>Q0QMN3</accession>
<dbReference type="EMBL" id="AH015386">
    <property type="protein sequence ID" value="ABB88537.1"/>
    <property type="molecule type" value="Genomic_DNA"/>
</dbReference>
<dbReference type="Gene3D" id="3.40.30.120">
    <property type="match status" value="1"/>
</dbReference>
<dbReference type="PANTHER" id="PTHR43004:SF19">
    <property type="entry name" value="BINDING MONOOXYGENASE, PUTATIVE (JCVI)-RELATED"/>
    <property type="match status" value="1"/>
</dbReference>
<organism evidence="6">
    <name type="scientific">Streptomyces sp. Eco86</name>
    <dbReference type="NCBI Taxonomy" id="358765"/>
    <lineage>
        <taxon>Bacteria</taxon>
        <taxon>Bacillati</taxon>
        <taxon>Actinomycetota</taxon>
        <taxon>Actinomycetes</taxon>
        <taxon>Kitasatosporales</taxon>
        <taxon>Streptomycetaceae</taxon>
        <taxon>Streptomyces</taxon>
    </lineage>
</organism>
<dbReference type="InterPro" id="IPR050641">
    <property type="entry name" value="RIFMO-like"/>
</dbReference>
<keyword evidence="6" id="KW-0503">Monooxygenase</keyword>
<evidence type="ECO:0000313" key="6">
    <source>
        <dbReference type="EMBL" id="ABB88537.1"/>
    </source>
</evidence>
<feature type="region of interest" description="Disordered" evidence="4">
    <location>
        <begin position="432"/>
        <end position="460"/>
    </location>
</feature>
<proteinExistence type="predicted"/>
<evidence type="ECO:0000256" key="4">
    <source>
        <dbReference type="SAM" id="MobiDB-lite"/>
    </source>
</evidence>
<feature type="domain" description="FAD-binding" evidence="5">
    <location>
        <begin position="280"/>
        <end position="379"/>
    </location>
</feature>
<name>Q0QMN3_9ACTN</name>
<dbReference type="GO" id="GO:0016709">
    <property type="term" value="F:oxidoreductase activity, acting on paired donors, with incorporation or reduction of molecular oxygen, NAD(P)H as one donor, and incorporation of one atom of oxygen"/>
    <property type="evidence" value="ECO:0007669"/>
    <property type="project" value="UniProtKB-ARBA"/>
</dbReference>
<evidence type="ECO:0000256" key="1">
    <source>
        <dbReference type="ARBA" id="ARBA00001974"/>
    </source>
</evidence>
<dbReference type="GO" id="GO:0071949">
    <property type="term" value="F:FAD binding"/>
    <property type="evidence" value="ECO:0007669"/>
    <property type="project" value="InterPro"/>
</dbReference>